<feature type="transmembrane region" description="Helical" evidence="1">
    <location>
        <begin position="67"/>
        <end position="91"/>
    </location>
</feature>
<dbReference type="AlphaFoldDB" id="A0AAD3SMD0"/>
<keyword evidence="1" id="KW-0472">Membrane</keyword>
<keyword evidence="1" id="KW-0812">Transmembrane</keyword>
<organism evidence="2 3">
    <name type="scientific">Nepenthes gracilis</name>
    <name type="common">Slender pitcher plant</name>
    <dbReference type="NCBI Taxonomy" id="150966"/>
    <lineage>
        <taxon>Eukaryota</taxon>
        <taxon>Viridiplantae</taxon>
        <taxon>Streptophyta</taxon>
        <taxon>Embryophyta</taxon>
        <taxon>Tracheophyta</taxon>
        <taxon>Spermatophyta</taxon>
        <taxon>Magnoliopsida</taxon>
        <taxon>eudicotyledons</taxon>
        <taxon>Gunneridae</taxon>
        <taxon>Pentapetalae</taxon>
        <taxon>Caryophyllales</taxon>
        <taxon>Nepenthaceae</taxon>
        <taxon>Nepenthes</taxon>
    </lineage>
</organism>
<evidence type="ECO:0000313" key="2">
    <source>
        <dbReference type="EMBL" id="GMH12881.1"/>
    </source>
</evidence>
<name>A0AAD3SMD0_NEPGR</name>
<reference evidence="2" key="1">
    <citation type="submission" date="2023-05" db="EMBL/GenBank/DDBJ databases">
        <title>Nepenthes gracilis genome sequencing.</title>
        <authorList>
            <person name="Fukushima K."/>
        </authorList>
    </citation>
    <scope>NUCLEOTIDE SEQUENCE</scope>
    <source>
        <strain evidence="2">SING2019-196</strain>
    </source>
</reference>
<evidence type="ECO:0000256" key="1">
    <source>
        <dbReference type="SAM" id="Phobius"/>
    </source>
</evidence>
<dbReference type="EMBL" id="BSYO01000012">
    <property type="protein sequence ID" value="GMH12881.1"/>
    <property type="molecule type" value="Genomic_DNA"/>
</dbReference>
<protein>
    <submittedName>
        <fullName evidence="2">Uncharacterized protein</fullName>
    </submittedName>
</protein>
<proteinExistence type="predicted"/>
<dbReference type="Proteomes" id="UP001279734">
    <property type="component" value="Unassembled WGS sequence"/>
</dbReference>
<keyword evidence="1" id="KW-1133">Transmembrane helix</keyword>
<gene>
    <name evidence="2" type="ORF">Nepgr_014722</name>
</gene>
<feature type="transmembrane region" description="Helical" evidence="1">
    <location>
        <begin position="27"/>
        <end position="47"/>
    </location>
</feature>
<keyword evidence="3" id="KW-1185">Reference proteome</keyword>
<evidence type="ECO:0000313" key="3">
    <source>
        <dbReference type="Proteomes" id="UP001279734"/>
    </source>
</evidence>
<sequence length="178" mass="19906">MLAVLLFIADPTRISLGSWWLNLLCQITMRSLVWCKGLILAVPVLFLDDRSLDHIGDWVIHLADGKVLLVIFALLWCLCCNLLIALCLAASPRVIGLFFCGWLADRGRLHQIADRLLGRFSWLWPISFDTYGRSHLPFETDLAGNFANLGWGECFICRSHLFPACNVDASGDVDSTLA</sequence>
<accession>A0AAD3SMD0</accession>
<comment type="caution">
    <text evidence="2">The sequence shown here is derived from an EMBL/GenBank/DDBJ whole genome shotgun (WGS) entry which is preliminary data.</text>
</comment>